<feature type="compositionally biased region" description="Basic and acidic residues" evidence="1">
    <location>
        <begin position="131"/>
        <end position="146"/>
    </location>
</feature>
<organism evidence="3 4">
    <name type="scientific">Myriangium duriaei CBS 260.36</name>
    <dbReference type="NCBI Taxonomy" id="1168546"/>
    <lineage>
        <taxon>Eukaryota</taxon>
        <taxon>Fungi</taxon>
        <taxon>Dikarya</taxon>
        <taxon>Ascomycota</taxon>
        <taxon>Pezizomycotina</taxon>
        <taxon>Dothideomycetes</taxon>
        <taxon>Dothideomycetidae</taxon>
        <taxon>Myriangiales</taxon>
        <taxon>Myriangiaceae</taxon>
        <taxon>Myriangium</taxon>
    </lineage>
</organism>
<dbReference type="Proteomes" id="UP000799439">
    <property type="component" value="Unassembled WGS sequence"/>
</dbReference>
<feature type="transmembrane region" description="Helical" evidence="2">
    <location>
        <begin position="39"/>
        <end position="65"/>
    </location>
</feature>
<dbReference type="InterPro" id="IPR025187">
    <property type="entry name" value="DUF4112"/>
</dbReference>
<dbReference type="PANTHER" id="PTHR35519:SF2">
    <property type="entry name" value="PH DOMAIN PROTEIN"/>
    <property type="match status" value="1"/>
</dbReference>
<keyword evidence="2" id="KW-0472">Membrane</keyword>
<reference evidence="3" key="1">
    <citation type="journal article" date="2020" name="Stud. Mycol.">
        <title>101 Dothideomycetes genomes: a test case for predicting lifestyles and emergence of pathogens.</title>
        <authorList>
            <person name="Haridas S."/>
            <person name="Albert R."/>
            <person name="Binder M."/>
            <person name="Bloem J."/>
            <person name="Labutti K."/>
            <person name="Salamov A."/>
            <person name="Andreopoulos B."/>
            <person name="Baker S."/>
            <person name="Barry K."/>
            <person name="Bills G."/>
            <person name="Bluhm B."/>
            <person name="Cannon C."/>
            <person name="Castanera R."/>
            <person name="Culley D."/>
            <person name="Daum C."/>
            <person name="Ezra D."/>
            <person name="Gonzalez J."/>
            <person name="Henrissat B."/>
            <person name="Kuo A."/>
            <person name="Liang C."/>
            <person name="Lipzen A."/>
            <person name="Lutzoni F."/>
            <person name="Magnuson J."/>
            <person name="Mondo S."/>
            <person name="Nolan M."/>
            <person name="Ohm R."/>
            <person name="Pangilinan J."/>
            <person name="Park H.-J."/>
            <person name="Ramirez L."/>
            <person name="Alfaro M."/>
            <person name="Sun H."/>
            <person name="Tritt A."/>
            <person name="Yoshinaga Y."/>
            <person name="Zwiers L.-H."/>
            <person name="Turgeon B."/>
            <person name="Goodwin S."/>
            <person name="Spatafora J."/>
            <person name="Crous P."/>
            <person name="Grigoriev I."/>
        </authorList>
    </citation>
    <scope>NUCLEOTIDE SEQUENCE</scope>
    <source>
        <strain evidence="3">CBS 260.36</strain>
    </source>
</reference>
<evidence type="ECO:0000313" key="4">
    <source>
        <dbReference type="Proteomes" id="UP000799439"/>
    </source>
</evidence>
<evidence type="ECO:0008006" key="5">
    <source>
        <dbReference type="Google" id="ProtNLM"/>
    </source>
</evidence>
<feature type="region of interest" description="Disordered" evidence="1">
    <location>
        <begin position="165"/>
        <end position="242"/>
    </location>
</feature>
<feature type="region of interest" description="Disordered" evidence="1">
    <location>
        <begin position="131"/>
        <end position="151"/>
    </location>
</feature>
<comment type="caution">
    <text evidence="3">The sequence shown here is derived from an EMBL/GenBank/DDBJ whole genome shotgun (WGS) entry which is preliminary data.</text>
</comment>
<keyword evidence="4" id="KW-1185">Reference proteome</keyword>
<proteinExistence type="predicted"/>
<feature type="transmembrane region" description="Helical" evidence="2">
    <location>
        <begin position="77"/>
        <end position="99"/>
    </location>
</feature>
<feature type="compositionally biased region" description="Basic and acidic residues" evidence="1">
    <location>
        <begin position="173"/>
        <end position="188"/>
    </location>
</feature>
<name>A0A9P4MNY9_9PEZI</name>
<dbReference type="PANTHER" id="PTHR35519">
    <property type="entry name" value="MEMBRANE PROTEINS"/>
    <property type="match status" value="1"/>
</dbReference>
<keyword evidence="2" id="KW-0812">Transmembrane</keyword>
<dbReference type="AlphaFoldDB" id="A0A9P4MNY9"/>
<dbReference type="OrthoDB" id="2103474at2759"/>
<accession>A0A9P4MNY9</accession>
<evidence type="ECO:0000313" key="3">
    <source>
        <dbReference type="EMBL" id="KAF2156689.1"/>
    </source>
</evidence>
<dbReference type="EMBL" id="ML996081">
    <property type="protein sequence ID" value="KAF2156689.1"/>
    <property type="molecule type" value="Genomic_DNA"/>
</dbReference>
<protein>
    <recommendedName>
        <fullName evidence="5">DUF4112 domain-containing protein</fullName>
    </recommendedName>
</protein>
<sequence>MKKQVPDYIPEHDALILAKMRNRSYKLDMCLFDFAGIRFGWSSIIGIVPAFGDAADGLLALLLVWRSSKIDCGLGSTALVTMLINVLIDFVIGIVPFIGDLADAAFKANTRNVRVLEKRLDEVYKPKGLKAKDKEEQRRVRDERRRSGMHYDAVYEAPPATVLEDFSDEEEEERRKFVQQGREEDRRRAAAAQVTRPEETAVRGSAPKRGGWLSGFRSGGAQQDVERGEIPPPKPVRNAGGA</sequence>
<dbReference type="Pfam" id="PF13430">
    <property type="entry name" value="DUF4112"/>
    <property type="match status" value="1"/>
</dbReference>
<keyword evidence="2" id="KW-1133">Transmembrane helix</keyword>
<evidence type="ECO:0000256" key="2">
    <source>
        <dbReference type="SAM" id="Phobius"/>
    </source>
</evidence>
<evidence type="ECO:0000256" key="1">
    <source>
        <dbReference type="SAM" id="MobiDB-lite"/>
    </source>
</evidence>
<gene>
    <name evidence="3" type="ORF">K461DRAFT_272756</name>
</gene>